<feature type="domain" description="N-acetyltransferase" evidence="1">
    <location>
        <begin position="1"/>
        <end position="145"/>
    </location>
</feature>
<dbReference type="EMBL" id="JBCDNA010000002">
    <property type="protein sequence ID" value="MEL4455986.1"/>
    <property type="molecule type" value="Genomic_DNA"/>
</dbReference>
<name>A0ABU9L0L9_9FLAO</name>
<evidence type="ECO:0000313" key="2">
    <source>
        <dbReference type="EMBL" id="MEL4455986.1"/>
    </source>
</evidence>
<dbReference type="PANTHER" id="PTHR43415">
    <property type="entry name" value="SPERMIDINE N(1)-ACETYLTRANSFERASE"/>
    <property type="match status" value="1"/>
</dbReference>
<sequence length="145" mass="16763">MASTIWHEHYTPIIGKEQVLYMLDKFQSSGTMKDQIDKGYQYFMITFESKNVGYLSFEKREKDLFLSKIYVLKEFRSKGIGKKAMKFVTEVAESLNCKKVSLTVNKFNFNSIKAYEKAGFVKTGALVQDIGNGFVMDDYLMEKII</sequence>
<evidence type="ECO:0000259" key="1">
    <source>
        <dbReference type="PROSITE" id="PS51186"/>
    </source>
</evidence>
<dbReference type="RefSeq" id="WP_342159997.1">
    <property type="nucleotide sequence ID" value="NZ_JBCDNA010000002.1"/>
</dbReference>
<organism evidence="2 3">
    <name type="scientific">Lutimonas vermicola</name>
    <dbReference type="NCBI Taxonomy" id="414288"/>
    <lineage>
        <taxon>Bacteria</taxon>
        <taxon>Pseudomonadati</taxon>
        <taxon>Bacteroidota</taxon>
        <taxon>Flavobacteriia</taxon>
        <taxon>Flavobacteriales</taxon>
        <taxon>Flavobacteriaceae</taxon>
        <taxon>Lutimonas</taxon>
    </lineage>
</organism>
<reference evidence="2 3" key="1">
    <citation type="submission" date="2024-04" db="EMBL/GenBank/DDBJ databases">
        <title>whole genome sequencing of Lutimonas vermicola strain IMCC1616.</title>
        <authorList>
            <person name="Bae S.S."/>
        </authorList>
    </citation>
    <scope>NUCLEOTIDE SEQUENCE [LARGE SCALE GENOMIC DNA]</scope>
    <source>
        <strain evidence="2 3">IMCC1616</strain>
    </source>
</reference>
<dbReference type="CDD" id="cd04301">
    <property type="entry name" value="NAT_SF"/>
    <property type="match status" value="1"/>
</dbReference>
<dbReference type="Proteomes" id="UP001474120">
    <property type="component" value="Unassembled WGS sequence"/>
</dbReference>
<gene>
    <name evidence="2" type="ORF">AABB81_08785</name>
</gene>
<proteinExistence type="predicted"/>
<dbReference type="InterPro" id="IPR016181">
    <property type="entry name" value="Acyl_CoA_acyltransferase"/>
</dbReference>
<dbReference type="PROSITE" id="PS51186">
    <property type="entry name" value="GNAT"/>
    <property type="match status" value="1"/>
</dbReference>
<protein>
    <submittedName>
        <fullName evidence="2">GNAT family N-acetyltransferase</fullName>
    </submittedName>
</protein>
<keyword evidence="3" id="KW-1185">Reference proteome</keyword>
<dbReference type="SUPFAM" id="SSF55729">
    <property type="entry name" value="Acyl-CoA N-acyltransferases (Nat)"/>
    <property type="match status" value="1"/>
</dbReference>
<dbReference type="PANTHER" id="PTHR43415:SF5">
    <property type="entry name" value="ACETYLTRANSFERASE"/>
    <property type="match status" value="1"/>
</dbReference>
<dbReference type="Pfam" id="PF00583">
    <property type="entry name" value="Acetyltransf_1"/>
    <property type="match status" value="1"/>
</dbReference>
<dbReference type="InterPro" id="IPR000182">
    <property type="entry name" value="GNAT_dom"/>
</dbReference>
<dbReference type="Gene3D" id="3.40.630.30">
    <property type="match status" value="1"/>
</dbReference>
<comment type="caution">
    <text evidence="2">The sequence shown here is derived from an EMBL/GenBank/DDBJ whole genome shotgun (WGS) entry which is preliminary data.</text>
</comment>
<accession>A0ABU9L0L9</accession>
<evidence type="ECO:0000313" key="3">
    <source>
        <dbReference type="Proteomes" id="UP001474120"/>
    </source>
</evidence>